<dbReference type="KEGG" id="smo:SELMODRAFT_402858"/>
<dbReference type="HOGENOM" id="CLU_676870_0_0_1"/>
<evidence type="ECO:0000313" key="3">
    <source>
        <dbReference type="Proteomes" id="UP000001514"/>
    </source>
</evidence>
<dbReference type="EMBL" id="GL377565">
    <property type="protein sequence ID" value="EFJ38065.1"/>
    <property type="molecule type" value="Genomic_DNA"/>
</dbReference>
<dbReference type="Gramene" id="EFJ38065">
    <property type="protein sequence ID" value="EFJ38065"/>
    <property type="gene ID" value="SELMODRAFT_402858"/>
</dbReference>
<dbReference type="InParanoid" id="D8QN98"/>
<reference evidence="2 3" key="1">
    <citation type="journal article" date="2011" name="Science">
        <title>The Selaginella genome identifies genetic changes associated with the evolution of vascular plants.</title>
        <authorList>
            <person name="Banks J.A."/>
            <person name="Nishiyama T."/>
            <person name="Hasebe M."/>
            <person name="Bowman J.L."/>
            <person name="Gribskov M."/>
            <person name="dePamphilis C."/>
            <person name="Albert V.A."/>
            <person name="Aono N."/>
            <person name="Aoyama T."/>
            <person name="Ambrose B.A."/>
            <person name="Ashton N.W."/>
            <person name="Axtell M.J."/>
            <person name="Barker E."/>
            <person name="Barker M.S."/>
            <person name="Bennetzen J.L."/>
            <person name="Bonawitz N.D."/>
            <person name="Chapple C."/>
            <person name="Cheng C."/>
            <person name="Correa L.G."/>
            <person name="Dacre M."/>
            <person name="DeBarry J."/>
            <person name="Dreyer I."/>
            <person name="Elias M."/>
            <person name="Engstrom E.M."/>
            <person name="Estelle M."/>
            <person name="Feng L."/>
            <person name="Finet C."/>
            <person name="Floyd S.K."/>
            <person name="Frommer W.B."/>
            <person name="Fujita T."/>
            <person name="Gramzow L."/>
            <person name="Gutensohn M."/>
            <person name="Harholt J."/>
            <person name="Hattori M."/>
            <person name="Heyl A."/>
            <person name="Hirai T."/>
            <person name="Hiwatashi Y."/>
            <person name="Ishikawa M."/>
            <person name="Iwata M."/>
            <person name="Karol K.G."/>
            <person name="Koehler B."/>
            <person name="Kolukisaoglu U."/>
            <person name="Kubo M."/>
            <person name="Kurata T."/>
            <person name="Lalonde S."/>
            <person name="Li K."/>
            <person name="Li Y."/>
            <person name="Litt A."/>
            <person name="Lyons E."/>
            <person name="Manning G."/>
            <person name="Maruyama T."/>
            <person name="Michael T.P."/>
            <person name="Mikami K."/>
            <person name="Miyazaki S."/>
            <person name="Morinaga S."/>
            <person name="Murata T."/>
            <person name="Mueller-Roeber B."/>
            <person name="Nelson D.R."/>
            <person name="Obara M."/>
            <person name="Oguri Y."/>
            <person name="Olmstead R.G."/>
            <person name="Onodera N."/>
            <person name="Petersen B.L."/>
            <person name="Pils B."/>
            <person name="Prigge M."/>
            <person name="Rensing S.A."/>
            <person name="Riano-Pachon D.M."/>
            <person name="Roberts A.W."/>
            <person name="Sato Y."/>
            <person name="Scheller H.V."/>
            <person name="Schulz B."/>
            <person name="Schulz C."/>
            <person name="Shakirov E.V."/>
            <person name="Shibagaki N."/>
            <person name="Shinohara N."/>
            <person name="Shippen D.E."/>
            <person name="Soerensen I."/>
            <person name="Sotooka R."/>
            <person name="Sugimoto N."/>
            <person name="Sugita M."/>
            <person name="Sumikawa N."/>
            <person name="Tanurdzic M."/>
            <person name="Theissen G."/>
            <person name="Ulvskov P."/>
            <person name="Wakazuki S."/>
            <person name="Weng J.K."/>
            <person name="Willats W.W."/>
            <person name="Wipf D."/>
            <person name="Wolf P.G."/>
            <person name="Yang L."/>
            <person name="Zimmer A.D."/>
            <person name="Zhu Q."/>
            <person name="Mitros T."/>
            <person name="Hellsten U."/>
            <person name="Loque D."/>
            <person name="Otillar R."/>
            <person name="Salamov A."/>
            <person name="Schmutz J."/>
            <person name="Shapiro H."/>
            <person name="Lindquist E."/>
            <person name="Lucas S."/>
            <person name="Rokhsar D."/>
            <person name="Grigoriev I.V."/>
        </authorList>
    </citation>
    <scope>NUCLEOTIDE SEQUENCE [LARGE SCALE GENOMIC DNA]</scope>
</reference>
<evidence type="ECO:0000313" key="2">
    <source>
        <dbReference type="EMBL" id="EFJ38065.1"/>
    </source>
</evidence>
<evidence type="ECO:0000259" key="1">
    <source>
        <dbReference type="Pfam" id="PF20703"/>
    </source>
</evidence>
<protein>
    <recommendedName>
        <fullName evidence="1">Novel STAND NTPase 1 domain-containing protein</fullName>
    </recommendedName>
</protein>
<feature type="domain" description="Novel STAND NTPase 1" evidence="1">
    <location>
        <begin position="66"/>
        <end position="191"/>
    </location>
</feature>
<name>D8QN98_SELML</name>
<dbReference type="Proteomes" id="UP000001514">
    <property type="component" value="Unassembled WGS sequence"/>
</dbReference>
<accession>D8QN98</accession>
<dbReference type="Pfam" id="PF20703">
    <property type="entry name" value="nSTAND1"/>
    <property type="match status" value="1"/>
</dbReference>
<dbReference type="AlphaFoldDB" id="D8QN98"/>
<organism evidence="3">
    <name type="scientific">Selaginella moellendorffii</name>
    <name type="common">Spikemoss</name>
    <dbReference type="NCBI Taxonomy" id="88036"/>
    <lineage>
        <taxon>Eukaryota</taxon>
        <taxon>Viridiplantae</taxon>
        <taxon>Streptophyta</taxon>
        <taxon>Embryophyta</taxon>
        <taxon>Tracheophyta</taxon>
        <taxon>Lycopodiopsida</taxon>
        <taxon>Selaginellales</taxon>
        <taxon>Selaginellaceae</taxon>
        <taxon>Selaginella</taxon>
    </lineage>
</organism>
<dbReference type="InterPro" id="IPR027417">
    <property type="entry name" value="P-loop_NTPase"/>
</dbReference>
<sequence>MQRRPVKRLRCVCGSDGGEYDLAKAVKAHEAIAAIDKSKLCTAGEITAIPYPGIGKAPSMPGGDLQFVGRRDLESLVEAAKETKTLLVVGPCGIGKSCLLRALACGWIHDAAGTNSRIVCLWDLAIAIAKQDLAGCVKNALRFTFCKEAELLDEIDRLGSMQDIAKFFRDQVAAAGDEFYFVVDQWEMLDALGEEMPVPVPAKELPVTVLGLSRGVGMTQEYLQLRYSPCELLLLEDGFYGEELTAFRDKLSVLGLLCSRFPKRSMLVEHYTGRHPFSLAVLDSSCRSYALGKLVARELPSSWLHRRGPERKLSPEEVVACLEDEEDWLAAIETFLSSGEMARISFSLEYALAMRKPLRRACQTIEDMAKFDSSFIVGDEEEGPEFVTEHIALVYADVFRTAEKANVFSGSCHTGSGMDFSTLH</sequence>
<dbReference type="InterPro" id="IPR049052">
    <property type="entry name" value="nSTAND1"/>
</dbReference>
<gene>
    <name evidence="2" type="ORF">SELMODRAFT_402858</name>
</gene>
<dbReference type="SUPFAM" id="SSF52540">
    <property type="entry name" value="P-loop containing nucleoside triphosphate hydrolases"/>
    <property type="match status" value="1"/>
</dbReference>
<keyword evidence="3" id="KW-1185">Reference proteome</keyword>
<proteinExistence type="predicted"/>